<dbReference type="Proteomes" id="UP000284706">
    <property type="component" value="Unassembled WGS sequence"/>
</dbReference>
<dbReference type="OrthoDB" id="552755at2759"/>
<gene>
    <name evidence="2" type="ORF">CVT26_010209</name>
</gene>
<comment type="caution">
    <text evidence="2">The sequence shown here is derived from an EMBL/GenBank/DDBJ whole genome shotgun (WGS) entry which is preliminary data.</text>
</comment>
<reference evidence="2 3" key="1">
    <citation type="journal article" date="2018" name="Evol. Lett.">
        <title>Horizontal gene cluster transfer increased hallucinogenic mushroom diversity.</title>
        <authorList>
            <person name="Reynolds H.T."/>
            <person name="Vijayakumar V."/>
            <person name="Gluck-Thaler E."/>
            <person name="Korotkin H.B."/>
            <person name="Matheny P.B."/>
            <person name="Slot J.C."/>
        </authorList>
    </citation>
    <scope>NUCLEOTIDE SEQUENCE [LARGE SCALE GENOMIC DNA]</scope>
    <source>
        <strain evidence="2 3">SRW20</strain>
    </source>
</reference>
<feature type="region of interest" description="Disordered" evidence="1">
    <location>
        <begin position="34"/>
        <end position="93"/>
    </location>
</feature>
<sequence>MTGRFSMEQARAIKEKRELEQELLDVKAFEAKIIGQSSRRRSAPTKNLKEISSGSESGEERGSGSEEDEAPKKRSTTARKSIMAFLEDQSDEE</sequence>
<accession>A0A409X4B4</accession>
<evidence type="ECO:0000313" key="2">
    <source>
        <dbReference type="EMBL" id="PPQ85580.1"/>
    </source>
</evidence>
<proteinExistence type="predicted"/>
<dbReference type="InParanoid" id="A0A409X4B4"/>
<evidence type="ECO:0000256" key="1">
    <source>
        <dbReference type="SAM" id="MobiDB-lite"/>
    </source>
</evidence>
<name>A0A409X4B4_9AGAR</name>
<evidence type="ECO:0000313" key="3">
    <source>
        <dbReference type="Proteomes" id="UP000284706"/>
    </source>
</evidence>
<dbReference type="EMBL" id="NHYE01004270">
    <property type="protein sequence ID" value="PPQ85580.1"/>
    <property type="molecule type" value="Genomic_DNA"/>
</dbReference>
<keyword evidence="3" id="KW-1185">Reference proteome</keyword>
<dbReference type="AlphaFoldDB" id="A0A409X4B4"/>
<dbReference type="STRING" id="231916.A0A409X4B4"/>
<protein>
    <submittedName>
        <fullName evidence="2">Uncharacterized protein</fullName>
    </submittedName>
</protein>
<organism evidence="2 3">
    <name type="scientific">Gymnopilus dilepis</name>
    <dbReference type="NCBI Taxonomy" id="231916"/>
    <lineage>
        <taxon>Eukaryota</taxon>
        <taxon>Fungi</taxon>
        <taxon>Dikarya</taxon>
        <taxon>Basidiomycota</taxon>
        <taxon>Agaricomycotina</taxon>
        <taxon>Agaricomycetes</taxon>
        <taxon>Agaricomycetidae</taxon>
        <taxon>Agaricales</taxon>
        <taxon>Agaricineae</taxon>
        <taxon>Hymenogastraceae</taxon>
        <taxon>Gymnopilus</taxon>
    </lineage>
</organism>